<sequence length="123" mass="13036">MAINEDEPLEGEEVIDGKNAGFGNMDFGNLAGMLKNVDMSQIMNLMGSVDMNQMSSLFGSMSGGGGNAGNNGNTANAANSARYSGGRGREFEVLNAIKPMVSPERGDLIDIILQIYTISKILR</sequence>
<evidence type="ECO:0000313" key="3">
    <source>
        <dbReference type="Proteomes" id="UP000013523"/>
    </source>
</evidence>
<dbReference type="OrthoDB" id="1938335at2"/>
<dbReference type="RefSeq" id="WP_015614637.1">
    <property type="nucleotide sequence ID" value="NC_021182.1"/>
</dbReference>
<gene>
    <name evidence="2" type="ORF">Clopa_1329</name>
</gene>
<dbReference type="eggNOG" id="ENOG50324SE">
    <property type="taxonomic scope" value="Bacteria"/>
</dbReference>
<accession>R4K712</accession>
<proteinExistence type="predicted"/>
<name>R4K712_CLOPA</name>
<dbReference type="EMBL" id="CP003261">
    <property type="protein sequence ID" value="AGK96314.1"/>
    <property type="molecule type" value="Genomic_DNA"/>
</dbReference>
<dbReference type="PATRIC" id="fig|86416.3.peg.1329"/>
<organism evidence="2 3">
    <name type="scientific">Clostridium pasteurianum BC1</name>
    <dbReference type="NCBI Taxonomy" id="86416"/>
    <lineage>
        <taxon>Bacteria</taxon>
        <taxon>Bacillati</taxon>
        <taxon>Bacillota</taxon>
        <taxon>Clostridia</taxon>
        <taxon>Eubacteriales</taxon>
        <taxon>Clostridiaceae</taxon>
        <taxon>Clostridium</taxon>
    </lineage>
</organism>
<keyword evidence="3" id="KW-1185">Reference proteome</keyword>
<dbReference type="KEGG" id="cpas:Clopa_1329"/>
<protein>
    <submittedName>
        <fullName evidence="2">Uncharacterized protein</fullName>
    </submittedName>
</protein>
<feature type="compositionally biased region" description="Low complexity" evidence="1">
    <location>
        <begin position="70"/>
        <end position="79"/>
    </location>
</feature>
<reference evidence="2 3" key="1">
    <citation type="submission" date="2012-01" db="EMBL/GenBank/DDBJ databases">
        <title>Complete sequence of chromosome of Clostridium pasteurianum BC1.</title>
        <authorList>
            <consortium name="US DOE Joint Genome Institute"/>
            <person name="Lucas S."/>
            <person name="Han J."/>
            <person name="Lapidus A."/>
            <person name="Cheng J.-F."/>
            <person name="Goodwin L."/>
            <person name="Pitluck S."/>
            <person name="Peters L."/>
            <person name="Mikhailova N."/>
            <person name="Teshima H."/>
            <person name="Detter J.C."/>
            <person name="Han C."/>
            <person name="Tapia R."/>
            <person name="Land M."/>
            <person name="Hauser L."/>
            <person name="Kyrpides N."/>
            <person name="Ivanova N."/>
            <person name="Pagani I."/>
            <person name="Dunn J."/>
            <person name="Taghavi S."/>
            <person name="Francis A."/>
            <person name="van der Lelie D."/>
            <person name="Woyke T."/>
        </authorList>
    </citation>
    <scope>NUCLEOTIDE SEQUENCE [LARGE SCALE GENOMIC DNA]</scope>
    <source>
        <strain evidence="2 3">BC1</strain>
    </source>
</reference>
<dbReference type="Proteomes" id="UP000013523">
    <property type="component" value="Chromosome"/>
</dbReference>
<dbReference type="HOGENOM" id="CLU_2069026_0_0_9"/>
<dbReference type="STRING" id="86416.Clopa_1329"/>
<dbReference type="AlphaFoldDB" id="R4K712"/>
<evidence type="ECO:0000256" key="1">
    <source>
        <dbReference type="SAM" id="MobiDB-lite"/>
    </source>
</evidence>
<feature type="region of interest" description="Disordered" evidence="1">
    <location>
        <begin position="63"/>
        <end position="83"/>
    </location>
</feature>
<evidence type="ECO:0000313" key="2">
    <source>
        <dbReference type="EMBL" id="AGK96314.1"/>
    </source>
</evidence>